<dbReference type="Gene3D" id="1.10.8.60">
    <property type="match status" value="1"/>
</dbReference>
<dbReference type="OrthoDB" id="27435at2759"/>
<keyword evidence="1" id="KW-0547">Nucleotide-binding</keyword>
<evidence type="ECO:0000313" key="5">
    <source>
        <dbReference type="EMBL" id="KFM69193.1"/>
    </source>
</evidence>
<evidence type="ECO:0000256" key="1">
    <source>
        <dbReference type="ARBA" id="ARBA00022741"/>
    </source>
</evidence>
<feature type="compositionally biased region" description="Basic residues" evidence="3">
    <location>
        <begin position="1"/>
        <end position="11"/>
    </location>
</feature>
<evidence type="ECO:0000313" key="6">
    <source>
        <dbReference type="Proteomes" id="UP000054359"/>
    </source>
</evidence>
<dbReference type="PANTHER" id="PTHR23077">
    <property type="entry name" value="AAA-FAMILY ATPASE"/>
    <property type="match status" value="1"/>
</dbReference>
<sequence length="506" mass="57670">MRKGKKNRSRSSRFDDSKSSDSIDRSHIEEISLEKSREALFHQTFVVLLRKFCDSYEEYSKHLKSGWKHTVFIHPSVLEGCIPYTPYIIIRGQTNEALCEPLSLQCIKKKTEIFFPKCDMGFKHEESVTLHPYYKKIKHADSIDVSLEPLNLPVNQELTNHILRILSNRFIHCGMMRPFVLFDVTYHCTVLNISSSSLEKCSETEKSYNQCDLKNESRTSDLSLNEANCRTSLVTDLKRAQNDLNLSFTTRMSSLSIKDDSENHIEQSASQDFYKVTYKTTLNIIQSSNLSESNSGPFFSDVAGVNQQLHSIKEFCLRFFSKVNYSKMWGALICVGPQGTGKTLVAKAVCNEFNVHVEKIEWYAIYSRDNITDAKREIRSIFQNAAARAPSIILIDGLNYLCPSGERTDFHSQVSSLISDLVESRNKGKVLIIACANADYEETVLKSLYEMMKVVKFPIPKAKERAEIFSLLLKKKKHSLSSQEIEQCIESSHGFTGKDLADSLMN</sequence>
<dbReference type="InterPro" id="IPR003959">
    <property type="entry name" value="ATPase_AAA_core"/>
</dbReference>
<name>A0A087TVQ4_STEMI</name>
<feature type="non-terminal residue" evidence="5">
    <location>
        <position position="506"/>
    </location>
</feature>
<dbReference type="Pfam" id="PF00004">
    <property type="entry name" value="AAA"/>
    <property type="match status" value="1"/>
</dbReference>
<dbReference type="GO" id="GO:0005524">
    <property type="term" value="F:ATP binding"/>
    <property type="evidence" value="ECO:0007669"/>
    <property type="project" value="UniProtKB-KW"/>
</dbReference>
<evidence type="ECO:0000256" key="3">
    <source>
        <dbReference type="SAM" id="MobiDB-lite"/>
    </source>
</evidence>
<dbReference type="InterPro" id="IPR027417">
    <property type="entry name" value="P-loop_NTPase"/>
</dbReference>
<evidence type="ECO:0000256" key="2">
    <source>
        <dbReference type="ARBA" id="ARBA00022840"/>
    </source>
</evidence>
<dbReference type="SUPFAM" id="SSF52540">
    <property type="entry name" value="P-loop containing nucleoside triphosphate hydrolases"/>
    <property type="match status" value="1"/>
</dbReference>
<evidence type="ECO:0000259" key="4">
    <source>
        <dbReference type="Pfam" id="PF00004"/>
    </source>
</evidence>
<keyword evidence="2" id="KW-0067">ATP-binding</keyword>
<organism evidence="5 6">
    <name type="scientific">Stegodyphus mimosarum</name>
    <name type="common">African social velvet spider</name>
    <dbReference type="NCBI Taxonomy" id="407821"/>
    <lineage>
        <taxon>Eukaryota</taxon>
        <taxon>Metazoa</taxon>
        <taxon>Ecdysozoa</taxon>
        <taxon>Arthropoda</taxon>
        <taxon>Chelicerata</taxon>
        <taxon>Arachnida</taxon>
        <taxon>Araneae</taxon>
        <taxon>Araneomorphae</taxon>
        <taxon>Entelegynae</taxon>
        <taxon>Eresoidea</taxon>
        <taxon>Eresidae</taxon>
        <taxon>Stegodyphus</taxon>
    </lineage>
</organism>
<feature type="region of interest" description="Disordered" evidence="3">
    <location>
        <begin position="1"/>
        <end position="21"/>
    </location>
</feature>
<gene>
    <name evidence="5" type="ORF">X975_20370</name>
</gene>
<dbReference type="EMBL" id="KK116963">
    <property type="protein sequence ID" value="KFM69193.1"/>
    <property type="molecule type" value="Genomic_DNA"/>
</dbReference>
<accession>A0A087TVQ4</accession>
<keyword evidence="6" id="KW-1185">Reference proteome</keyword>
<dbReference type="InterPro" id="IPR050168">
    <property type="entry name" value="AAA_ATPase_domain"/>
</dbReference>
<dbReference type="STRING" id="407821.A0A087TVQ4"/>
<dbReference type="Proteomes" id="UP000054359">
    <property type="component" value="Unassembled WGS sequence"/>
</dbReference>
<dbReference type="OMA" id="CANADYE"/>
<protein>
    <submittedName>
        <fullName evidence="5">Spermatogenesis-associated protein 5</fullName>
    </submittedName>
</protein>
<reference evidence="5 6" key="1">
    <citation type="submission" date="2013-11" db="EMBL/GenBank/DDBJ databases">
        <title>Genome sequencing of Stegodyphus mimosarum.</title>
        <authorList>
            <person name="Bechsgaard J."/>
        </authorList>
    </citation>
    <scope>NUCLEOTIDE SEQUENCE [LARGE SCALE GENOMIC DNA]</scope>
</reference>
<proteinExistence type="predicted"/>
<dbReference type="AlphaFoldDB" id="A0A087TVQ4"/>
<dbReference type="Gene3D" id="3.40.50.300">
    <property type="entry name" value="P-loop containing nucleotide triphosphate hydrolases"/>
    <property type="match status" value="1"/>
</dbReference>
<feature type="compositionally biased region" description="Basic and acidic residues" evidence="3">
    <location>
        <begin position="12"/>
        <end position="21"/>
    </location>
</feature>
<dbReference type="PANTHER" id="PTHR23077:SF171">
    <property type="entry name" value="NUCLEAR VALOSIN-CONTAINING PROTEIN-LIKE"/>
    <property type="match status" value="1"/>
</dbReference>
<feature type="domain" description="ATPase AAA-type core" evidence="4">
    <location>
        <begin position="333"/>
        <end position="438"/>
    </location>
</feature>
<dbReference type="GO" id="GO:0016887">
    <property type="term" value="F:ATP hydrolysis activity"/>
    <property type="evidence" value="ECO:0007669"/>
    <property type="project" value="InterPro"/>
</dbReference>